<dbReference type="GO" id="GO:0016020">
    <property type="term" value="C:membrane"/>
    <property type="evidence" value="ECO:0007669"/>
    <property type="project" value="UniProtKB-SubCell"/>
</dbReference>
<evidence type="ECO:0000256" key="5">
    <source>
        <dbReference type="SAM" id="Phobius"/>
    </source>
</evidence>
<dbReference type="GO" id="GO:0015179">
    <property type="term" value="F:L-amino acid transmembrane transporter activity"/>
    <property type="evidence" value="ECO:0007669"/>
    <property type="project" value="TreeGrafter"/>
</dbReference>
<dbReference type="AlphaFoldDB" id="A0AAW6HRD3"/>
<comment type="subcellular location">
    <subcellularLocation>
        <location evidence="1">Membrane</location>
        <topology evidence="1">Multi-pass membrane protein</topology>
    </subcellularLocation>
</comment>
<evidence type="ECO:0000256" key="3">
    <source>
        <dbReference type="ARBA" id="ARBA00022989"/>
    </source>
</evidence>
<feature type="transmembrane region" description="Helical" evidence="5">
    <location>
        <begin position="558"/>
        <end position="578"/>
    </location>
</feature>
<sequence length="589" mass="65782">MIKIKKNKNKIGLFASLSMMIGAMIGVGIFVKNIGVFKATNNNPYLVITAWVISAIITLLLALSYIEVTTTGNSKFGVSGYCDLTLGKKAGRFLKISQSHFYNGIIGVVLFMYAGELFLSMVDSAGKWGLLTDFNNQSPRSSILMTIGIGFIIFIIFLAINSISLTASKAFQSFSMIIKFLPIIIITIVGIIAGAMQYDQSLFNTSKTVMNSMATKINQVNSFSTILVVLPSILFSFDSFLSFTSIQDKMKNPQKYTKILLSIGVITVSIAYLLITLGMIFLGNGYAVLSINETLLKNVFKWSEQDAQKISLAFKVIFNIFLLVSILGVANAFMVVTISNHQGLIEDDLIFGSKLLKRWYNKKYQNLSEQDKFYGLKSHIPGILSYLFVIVIFGMIIAAISIGLGNDRVADGITNFPTLFFFIIYALIPFSIFIKRIKVSLKNKDKKLTKLEIKEIKELSSVTNPTNEQATRLTELKKKQEAYIELFKLTPEHRISKFFMFIAPVASILVFVIFAYQGIYVYLIDPIRQAINNPEITTSAFGGFIEADTTIGGKGLPIYMLTVIYFGSLFLFFFIPWINGILKKRFPNV</sequence>
<evidence type="ECO:0000256" key="4">
    <source>
        <dbReference type="ARBA" id="ARBA00023136"/>
    </source>
</evidence>
<feature type="transmembrane region" description="Helical" evidence="5">
    <location>
        <begin position="316"/>
        <end position="336"/>
    </location>
</feature>
<feature type="transmembrane region" description="Helical" evidence="5">
    <location>
        <begin position="218"/>
        <end position="238"/>
    </location>
</feature>
<reference evidence="6" key="1">
    <citation type="submission" date="2021-11" db="EMBL/GenBank/DDBJ databases">
        <title>Description of Mycoplasma bradburyaesp. nov.from sea birds: a tribute to a great mycoplasmologist.</title>
        <authorList>
            <person name="Ramirez A.S."/>
            <person name="Poveda C."/>
            <person name="Suarez-Perez A."/>
            <person name="Rosales R.S."/>
            <person name="Dijkman R."/>
            <person name="Feberwee A."/>
            <person name="Spergser J."/>
            <person name="Szostak M.P."/>
            <person name="Ressel L."/>
            <person name="Calabuig P."/>
            <person name="Catania S."/>
            <person name="Gobbo F."/>
            <person name="Timofte D."/>
            <person name="Poveda J.B."/>
        </authorList>
    </citation>
    <scope>NUCLEOTIDE SEQUENCE</scope>
    <source>
        <strain evidence="6">T264</strain>
    </source>
</reference>
<feature type="transmembrane region" description="Helical" evidence="5">
    <location>
        <begin position="383"/>
        <end position="404"/>
    </location>
</feature>
<comment type="caution">
    <text evidence="6">The sequence shown here is derived from an EMBL/GenBank/DDBJ whole genome shotgun (WGS) entry which is preliminary data.</text>
</comment>
<protein>
    <submittedName>
        <fullName evidence="6">Amino acid permease</fullName>
    </submittedName>
</protein>
<evidence type="ECO:0000313" key="6">
    <source>
        <dbReference type="EMBL" id="MDC4183341.1"/>
    </source>
</evidence>
<keyword evidence="4 5" id="KW-0472">Membrane</keyword>
<feature type="transmembrane region" description="Helical" evidence="5">
    <location>
        <begin position="12"/>
        <end position="31"/>
    </location>
</feature>
<dbReference type="Proteomes" id="UP001216384">
    <property type="component" value="Unassembled WGS sequence"/>
</dbReference>
<evidence type="ECO:0000256" key="1">
    <source>
        <dbReference type="ARBA" id="ARBA00004141"/>
    </source>
</evidence>
<keyword evidence="2 5" id="KW-0812">Transmembrane</keyword>
<feature type="transmembrane region" description="Helical" evidence="5">
    <location>
        <begin position="259"/>
        <end position="282"/>
    </location>
</feature>
<proteinExistence type="predicted"/>
<accession>A0AAW6HRD3</accession>
<keyword evidence="3 5" id="KW-1133">Transmembrane helix</keyword>
<feature type="transmembrane region" description="Helical" evidence="5">
    <location>
        <begin position="101"/>
        <end position="122"/>
    </location>
</feature>
<gene>
    <name evidence="6" type="ORF">LNO71_01620</name>
</gene>
<dbReference type="Pfam" id="PF13520">
    <property type="entry name" value="AA_permease_2"/>
    <property type="match status" value="1"/>
</dbReference>
<feature type="transmembrane region" description="Helical" evidence="5">
    <location>
        <begin position="416"/>
        <end position="434"/>
    </location>
</feature>
<name>A0AAW6HRD3_9MOLU</name>
<dbReference type="InterPro" id="IPR002293">
    <property type="entry name" value="AA/rel_permease1"/>
</dbReference>
<feature type="transmembrane region" description="Helical" evidence="5">
    <location>
        <begin position="498"/>
        <end position="523"/>
    </location>
</feature>
<dbReference type="PANTHER" id="PTHR11785">
    <property type="entry name" value="AMINO ACID TRANSPORTER"/>
    <property type="match status" value="1"/>
</dbReference>
<evidence type="ECO:0000313" key="7">
    <source>
        <dbReference type="Proteomes" id="UP001216384"/>
    </source>
</evidence>
<evidence type="ECO:0000256" key="2">
    <source>
        <dbReference type="ARBA" id="ARBA00022692"/>
    </source>
</evidence>
<feature type="transmembrane region" description="Helical" evidence="5">
    <location>
        <begin position="177"/>
        <end position="198"/>
    </location>
</feature>
<dbReference type="InterPro" id="IPR050598">
    <property type="entry name" value="AminoAcid_Transporter"/>
</dbReference>
<feature type="transmembrane region" description="Helical" evidence="5">
    <location>
        <begin position="142"/>
        <end position="165"/>
    </location>
</feature>
<dbReference type="RefSeq" id="WP_255045998.1">
    <property type="nucleotide sequence ID" value="NZ_CP101415.1"/>
</dbReference>
<dbReference type="Gene3D" id="1.20.1740.10">
    <property type="entry name" value="Amino acid/polyamine transporter I"/>
    <property type="match status" value="1"/>
</dbReference>
<feature type="transmembrane region" description="Helical" evidence="5">
    <location>
        <begin position="43"/>
        <end position="66"/>
    </location>
</feature>
<organism evidence="6 7">
    <name type="scientific">Mycoplasma bradburyae</name>
    <dbReference type="NCBI Taxonomy" id="2963128"/>
    <lineage>
        <taxon>Bacteria</taxon>
        <taxon>Bacillati</taxon>
        <taxon>Mycoplasmatota</taxon>
        <taxon>Mollicutes</taxon>
        <taxon>Mycoplasmataceae</taxon>
        <taxon>Mycoplasma</taxon>
    </lineage>
</organism>
<dbReference type="EMBL" id="JAJHZP010000013">
    <property type="protein sequence ID" value="MDC4183341.1"/>
    <property type="molecule type" value="Genomic_DNA"/>
</dbReference>
<dbReference type="PANTHER" id="PTHR11785:SF512">
    <property type="entry name" value="SOBREMESA, ISOFORM B"/>
    <property type="match status" value="1"/>
</dbReference>